<dbReference type="PANTHER" id="PTHR30483:SF37">
    <property type="entry name" value="ABC TRANSPORTER SUBSTRATE-BINDING PROTEIN"/>
    <property type="match status" value="1"/>
</dbReference>
<accession>A0ABZ2RUL9</accession>
<dbReference type="InterPro" id="IPR051010">
    <property type="entry name" value="BCAA_transport"/>
</dbReference>
<keyword evidence="3 5" id="KW-0732">Signal</keyword>
<protein>
    <submittedName>
        <fullName evidence="7">ABC transporter substrate-binding protein</fullName>
    </submittedName>
</protein>
<keyword evidence="4" id="KW-0029">Amino-acid transport</keyword>
<keyword evidence="2" id="KW-0813">Transport</keyword>
<dbReference type="Gene3D" id="3.40.50.2300">
    <property type="match status" value="2"/>
</dbReference>
<organism evidence="7 8">
    <name type="scientific">Achromobacter veterisilvae</name>
    <dbReference type="NCBI Taxonomy" id="2069367"/>
    <lineage>
        <taxon>Bacteria</taxon>
        <taxon>Pseudomonadati</taxon>
        <taxon>Pseudomonadota</taxon>
        <taxon>Betaproteobacteria</taxon>
        <taxon>Burkholderiales</taxon>
        <taxon>Alcaligenaceae</taxon>
        <taxon>Achromobacter</taxon>
    </lineage>
</organism>
<evidence type="ECO:0000256" key="4">
    <source>
        <dbReference type="ARBA" id="ARBA00022970"/>
    </source>
</evidence>
<dbReference type="InterPro" id="IPR006311">
    <property type="entry name" value="TAT_signal"/>
</dbReference>
<evidence type="ECO:0000313" key="7">
    <source>
        <dbReference type="EMBL" id="WXR71454.1"/>
    </source>
</evidence>
<evidence type="ECO:0000256" key="3">
    <source>
        <dbReference type="ARBA" id="ARBA00022729"/>
    </source>
</evidence>
<dbReference type="Pfam" id="PF13458">
    <property type="entry name" value="Peripla_BP_6"/>
    <property type="match status" value="1"/>
</dbReference>
<evidence type="ECO:0000259" key="6">
    <source>
        <dbReference type="Pfam" id="PF13458"/>
    </source>
</evidence>
<evidence type="ECO:0000256" key="1">
    <source>
        <dbReference type="ARBA" id="ARBA00010062"/>
    </source>
</evidence>
<reference evidence="7 8" key="1">
    <citation type="submission" date="2024-03" db="EMBL/GenBank/DDBJ databases">
        <title>Reference genomes for the five species model microbial community.</title>
        <authorList>
            <person name="Padfield D."/>
        </authorList>
    </citation>
    <scope>NUCLEOTIDE SEQUENCE [LARGE SCALE GENOMIC DNA]</scope>
    <source>
        <strain evidence="7 8">AB1</strain>
    </source>
</reference>
<dbReference type="SUPFAM" id="SSF53822">
    <property type="entry name" value="Periplasmic binding protein-like I"/>
    <property type="match status" value="1"/>
</dbReference>
<keyword evidence="8" id="KW-1185">Reference proteome</keyword>
<dbReference type="PRINTS" id="PR00337">
    <property type="entry name" value="LEUILEVALBP"/>
</dbReference>
<dbReference type="InterPro" id="IPR028082">
    <property type="entry name" value="Peripla_BP_I"/>
</dbReference>
<dbReference type="Proteomes" id="UP001456224">
    <property type="component" value="Chromosome"/>
</dbReference>
<evidence type="ECO:0000256" key="2">
    <source>
        <dbReference type="ARBA" id="ARBA00022448"/>
    </source>
</evidence>
<dbReference type="PROSITE" id="PS51318">
    <property type="entry name" value="TAT"/>
    <property type="match status" value="1"/>
</dbReference>
<comment type="similarity">
    <text evidence="1">Belongs to the leucine-binding protein family.</text>
</comment>
<name>A0ABZ2RUL9_9BURK</name>
<dbReference type="InterPro" id="IPR000709">
    <property type="entry name" value="Leu_Ile_Val-bd"/>
</dbReference>
<feature type="chain" id="PRO_5046882350" evidence="5">
    <location>
        <begin position="27"/>
        <end position="401"/>
    </location>
</feature>
<gene>
    <name evidence="7" type="ORF">WHX56_17530</name>
</gene>
<proteinExistence type="inferred from homology"/>
<evidence type="ECO:0000313" key="8">
    <source>
        <dbReference type="Proteomes" id="UP001456224"/>
    </source>
</evidence>
<dbReference type="InterPro" id="IPR028081">
    <property type="entry name" value="Leu-bd"/>
</dbReference>
<dbReference type="RefSeq" id="WP_338878510.1">
    <property type="nucleotide sequence ID" value="NZ_CP148753.1"/>
</dbReference>
<dbReference type="EMBL" id="CP148753">
    <property type="protein sequence ID" value="WXR71454.1"/>
    <property type="molecule type" value="Genomic_DNA"/>
</dbReference>
<dbReference type="PANTHER" id="PTHR30483">
    <property type="entry name" value="LEUCINE-SPECIFIC-BINDING PROTEIN"/>
    <property type="match status" value="1"/>
</dbReference>
<sequence>MNSRRTFLCQSAAAAALVSAPWVARAQGAKPVKIGILHPVTGALAYSGQQCRLGALLAVEDINKAGGIKSLGGAPLEAVLGDAQSRPEAGSAEVEKMNEAGVSAIVGAYASAICLATTQTAAKYNLPHVVDVGVADQIVERGLKNTFRFGPGYRACSERAIADLAALNDAAGKPAKTVMIVHEDSLFGTGTAALLSKSLPQHGFEVKDVAKHPNPTRDFNNIVLRMKSINPDIVIPANYYNEYALLLRAMKQQKVQPKAIYSVLGGAASSYKFLKEFPDIANGIIDCNHWFNPKDARVAPLKARVEEKGAYFSYEVFMTYTSVLLLADALERAKSAERAAIVDALASSTFSDNIMPYGPTRFVDGQNTGARPLLTQVIGGDIKVVIPAEYRQADPIFPLKA</sequence>
<feature type="signal peptide" evidence="5">
    <location>
        <begin position="1"/>
        <end position="26"/>
    </location>
</feature>
<evidence type="ECO:0000256" key="5">
    <source>
        <dbReference type="SAM" id="SignalP"/>
    </source>
</evidence>
<dbReference type="CDD" id="cd06340">
    <property type="entry name" value="PBP1_ABC_ligand_binding-like"/>
    <property type="match status" value="1"/>
</dbReference>
<feature type="domain" description="Leucine-binding protein" evidence="6">
    <location>
        <begin position="31"/>
        <end position="372"/>
    </location>
</feature>